<evidence type="ECO:0000313" key="12">
    <source>
        <dbReference type="EMBL" id="MBV3391983.1"/>
    </source>
</evidence>
<gene>
    <name evidence="11" type="ORF">KSV97_01695</name>
    <name evidence="12" type="ORF">KSW06_01710</name>
</gene>
<dbReference type="Proteomes" id="UP001196408">
    <property type="component" value="Unassembled WGS sequence"/>
</dbReference>
<comment type="pathway">
    <text evidence="1 8">Glycan biosynthesis; sucrose metabolism.</text>
</comment>
<dbReference type="InterPro" id="IPR051214">
    <property type="entry name" value="GH32_Enzymes"/>
</dbReference>
<dbReference type="Pfam" id="PF00251">
    <property type="entry name" value="Glyco_hydro_32N"/>
    <property type="match status" value="1"/>
</dbReference>
<evidence type="ECO:0000259" key="10">
    <source>
        <dbReference type="Pfam" id="PF08244"/>
    </source>
</evidence>
<evidence type="ECO:0000256" key="3">
    <source>
        <dbReference type="ARBA" id="ARBA00019623"/>
    </source>
</evidence>
<evidence type="ECO:0000256" key="4">
    <source>
        <dbReference type="ARBA" id="ARBA00022801"/>
    </source>
</evidence>
<evidence type="ECO:0000313" key="11">
    <source>
        <dbReference type="EMBL" id="MBV3381958.1"/>
    </source>
</evidence>
<evidence type="ECO:0000313" key="13">
    <source>
        <dbReference type="Proteomes" id="UP001196408"/>
    </source>
</evidence>
<evidence type="ECO:0000313" key="14">
    <source>
        <dbReference type="Proteomes" id="UP001197492"/>
    </source>
</evidence>
<dbReference type="InterPro" id="IPR001362">
    <property type="entry name" value="Glyco_hydro_32"/>
</dbReference>
<feature type="domain" description="Glycosyl hydrolase family 32 C-terminal" evidence="10">
    <location>
        <begin position="360"/>
        <end position="398"/>
    </location>
</feature>
<dbReference type="NCBIfam" id="TIGR01322">
    <property type="entry name" value="scrB_fam"/>
    <property type="match status" value="1"/>
</dbReference>
<keyword evidence="4 7" id="KW-0378">Hydrolase</keyword>
<feature type="domain" description="Glycosyl hydrolase family 32 N-terminal" evidence="9">
    <location>
        <begin position="8"/>
        <end position="302"/>
    </location>
</feature>
<dbReference type="Pfam" id="PF08244">
    <property type="entry name" value="Glyco_hydro_32C"/>
    <property type="match status" value="1"/>
</dbReference>
<reference evidence="11 14" key="1">
    <citation type="submission" date="2021-06" db="EMBL/GenBank/DDBJ databases">
        <title>Collection of gut derived symbiotic bacterial strains cultured from healthy donors.</title>
        <authorList>
            <person name="Lin H."/>
            <person name="Littmann E."/>
            <person name="Pamer E.G."/>
        </authorList>
    </citation>
    <scope>NUCLEOTIDE SEQUENCE</scope>
    <source>
        <strain evidence="12 14">MSK.21.70</strain>
        <strain evidence="11">MSK.21.82</strain>
    </source>
</reference>
<comment type="subcellular location">
    <subcellularLocation>
        <location evidence="8">Cytoplasm</location>
    </subcellularLocation>
</comment>
<evidence type="ECO:0000256" key="1">
    <source>
        <dbReference type="ARBA" id="ARBA00004914"/>
    </source>
</evidence>
<proteinExistence type="inferred from homology"/>
<dbReference type="InterPro" id="IPR013148">
    <property type="entry name" value="Glyco_hydro_32_N"/>
</dbReference>
<dbReference type="InterPro" id="IPR018053">
    <property type="entry name" value="Glyco_hydro_32_AS"/>
</dbReference>
<keyword evidence="8" id="KW-0119">Carbohydrate metabolism</keyword>
<comment type="catalytic activity">
    <reaction evidence="7">
        <text>Hydrolysis of terminal non-reducing beta-D-fructofuranoside residues in beta-D-fructofuranosides.</text>
        <dbReference type="EC" id="3.2.1.26"/>
    </reaction>
</comment>
<keyword evidence="8" id="KW-0963">Cytoplasm</keyword>
<sequence>MTYRLKYHVCPEHGWINDPNGFSYFQGYYHLFYQYYPDEPIWGPMHWGHVRSKDLVHWENLPIALTPGDKEDLHGCFSGSAVEYNNRLYLIYTGNIYDDPEHITFHQNVNIAWSEDGIHFHKYENNPVISEPPDDNTYHFRDPKVWREDDHFKMIIGGQKEDGRGHVLIYQSDDLINWDYLGEYGHASTIDHEGKMWECPDLFRLNGVNVLLMSPQGIKEDGEKYRNYHQTGYKIKDTFIELDHGHDFYAATTMLAPDGRRILMAWMDMWHSEFPEKEEGWSGAMTFPRELTIQDNHLYMMPVEELSLLRCESKKVEVTDYLLPSRQVEMDLDICDGLSLNLSNLYTLTVNNHKVTVMNQTERVGTIKEYQSMKLLIDSSSVEVFINGGELVFTDRVYFKDTPVLSLNKKMTCRITTLSE</sequence>
<keyword evidence="5 7" id="KW-0326">Glycosidase</keyword>
<dbReference type="PANTHER" id="PTHR43101:SF1">
    <property type="entry name" value="BETA-FRUCTOSIDASE"/>
    <property type="match status" value="1"/>
</dbReference>
<dbReference type="AlphaFoldDB" id="A0AAW4MYI9"/>
<dbReference type="GO" id="GO:0005975">
    <property type="term" value="P:carbohydrate metabolic process"/>
    <property type="evidence" value="ECO:0007669"/>
    <property type="project" value="InterPro"/>
</dbReference>
<dbReference type="RefSeq" id="WP_217747024.1">
    <property type="nucleotide sequence ID" value="NZ_JAHOEB010000006.1"/>
</dbReference>
<dbReference type="PROSITE" id="PS00609">
    <property type="entry name" value="GLYCOSYL_HYDROL_F32"/>
    <property type="match status" value="1"/>
</dbReference>
<dbReference type="GO" id="GO:0004564">
    <property type="term" value="F:beta-fructofuranosidase activity"/>
    <property type="evidence" value="ECO:0007669"/>
    <property type="project" value="UniProtKB-EC"/>
</dbReference>
<accession>A0AAW4MYI9</accession>
<dbReference type="EC" id="3.2.1.26" evidence="2 7"/>
<dbReference type="EMBL" id="JAHOEF010000006">
    <property type="protein sequence ID" value="MBV3381958.1"/>
    <property type="molecule type" value="Genomic_DNA"/>
</dbReference>
<comment type="similarity">
    <text evidence="7">Belongs to the glycosyl hydrolase 32 family.</text>
</comment>
<dbReference type="InterPro" id="IPR006232">
    <property type="entry name" value="Suc6P_hydrolase"/>
</dbReference>
<evidence type="ECO:0000256" key="2">
    <source>
        <dbReference type="ARBA" id="ARBA00012758"/>
    </source>
</evidence>
<dbReference type="EMBL" id="JAHOEL010000006">
    <property type="protein sequence ID" value="MBV3391983.1"/>
    <property type="molecule type" value="Genomic_DNA"/>
</dbReference>
<dbReference type="CDD" id="cd08996">
    <property type="entry name" value="GH32_FFase"/>
    <property type="match status" value="1"/>
</dbReference>
<evidence type="ECO:0000259" key="9">
    <source>
        <dbReference type="Pfam" id="PF00251"/>
    </source>
</evidence>
<keyword evidence="14" id="KW-1185">Reference proteome</keyword>
<evidence type="ECO:0000256" key="8">
    <source>
        <dbReference type="RuleBase" id="RU365015"/>
    </source>
</evidence>
<evidence type="ECO:0000256" key="5">
    <source>
        <dbReference type="ARBA" id="ARBA00023295"/>
    </source>
</evidence>
<dbReference type="Proteomes" id="UP001197492">
    <property type="component" value="Unassembled WGS sequence"/>
</dbReference>
<dbReference type="InterPro" id="IPR013189">
    <property type="entry name" value="Glyco_hydro_32_C"/>
</dbReference>
<organism evidence="11 13">
    <name type="scientific">Catenibacterium mitsuokai</name>
    <dbReference type="NCBI Taxonomy" id="100886"/>
    <lineage>
        <taxon>Bacteria</taxon>
        <taxon>Bacillati</taxon>
        <taxon>Bacillota</taxon>
        <taxon>Erysipelotrichia</taxon>
        <taxon>Erysipelotrichales</taxon>
        <taxon>Coprobacillaceae</taxon>
        <taxon>Catenibacterium</taxon>
    </lineage>
</organism>
<evidence type="ECO:0000256" key="7">
    <source>
        <dbReference type="RuleBase" id="RU362110"/>
    </source>
</evidence>
<name>A0AAW4MYI9_9FIRM</name>
<protein>
    <recommendedName>
        <fullName evidence="3 7">Sucrose-6-phosphate hydrolase</fullName>
        <ecNumber evidence="2 7">3.2.1.26</ecNumber>
    </recommendedName>
    <alternativeName>
        <fullName evidence="6 8">Invertase</fullName>
    </alternativeName>
</protein>
<comment type="function">
    <text evidence="8">Enables the bacterium to metabolize sucrose as a sole carbon source.</text>
</comment>
<dbReference type="GO" id="GO:0005737">
    <property type="term" value="C:cytoplasm"/>
    <property type="evidence" value="ECO:0007669"/>
    <property type="project" value="UniProtKB-SubCell"/>
</dbReference>
<dbReference type="SMART" id="SM00640">
    <property type="entry name" value="Glyco_32"/>
    <property type="match status" value="1"/>
</dbReference>
<dbReference type="PANTHER" id="PTHR43101">
    <property type="entry name" value="BETA-FRUCTOSIDASE"/>
    <property type="match status" value="1"/>
</dbReference>
<comment type="caution">
    <text evidence="11">The sequence shown here is derived from an EMBL/GenBank/DDBJ whole genome shotgun (WGS) entry which is preliminary data.</text>
</comment>
<evidence type="ECO:0000256" key="6">
    <source>
        <dbReference type="ARBA" id="ARBA00033367"/>
    </source>
</evidence>